<dbReference type="Proteomes" id="UP000321491">
    <property type="component" value="Unassembled WGS sequence"/>
</dbReference>
<evidence type="ECO:0000259" key="5">
    <source>
        <dbReference type="Pfam" id="PF00294"/>
    </source>
</evidence>
<organism evidence="6 7">
    <name type="scientific">Cerasibacillus quisquiliarum</name>
    <dbReference type="NCBI Taxonomy" id="227865"/>
    <lineage>
        <taxon>Bacteria</taxon>
        <taxon>Bacillati</taxon>
        <taxon>Bacillota</taxon>
        <taxon>Bacilli</taxon>
        <taxon>Bacillales</taxon>
        <taxon>Bacillaceae</taxon>
        <taxon>Cerasibacillus</taxon>
    </lineage>
</organism>
<proteinExistence type="inferred from homology"/>
<dbReference type="EMBL" id="BJXW01000004">
    <property type="protein sequence ID" value="GEN30092.1"/>
    <property type="molecule type" value="Genomic_DNA"/>
</dbReference>
<dbReference type="Gene3D" id="3.40.1190.20">
    <property type="match status" value="1"/>
</dbReference>
<dbReference type="GO" id="GO:0005829">
    <property type="term" value="C:cytosol"/>
    <property type="evidence" value="ECO:0007669"/>
    <property type="project" value="TreeGrafter"/>
</dbReference>
<dbReference type="SUPFAM" id="SSF53613">
    <property type="entry name" value="Ribokinase-like"/>
    <property type="match status" value="1"/>
</dbReference>
<keyword evidence="3 4" id="KW-0418">Kinase</keyword>
<dbReference type="OrthoDB" id="9775849at2"/>
<dbReference type="PROSITE" id="PS00584">
    <property type="entry name" value="PFKB_KINASES_2"/>
    <property type="match status" value="1"/>
</dbReference>
<comment type="caution">
    <text evidence="6">The sequence shown here is derived from an EMBL/GenBank/DDBJ whole genome shotgun (WGS) entry which is preliminary data.</text>
</comment>
<evidence type="ECO:0000256" key="4">
    <source>
        <dbReference type="RuleBase" id="RU003704"/>
    </source>
</evidence>
<dbReference type="Pfam" id="PF00294">
    <property type="entry name" value="PfkB"/>
    <property type="match status" value="1"/>
</dbReference>
<dbReference type="RefSeq" id="WP_146935006.1">
    <property type="nucleotide sequence ID" value="NZ_BJXW01000004.1"/>
</dbReference>
<sequence>MNESNKLSKNICVIGAAVIDIIVRVKQLPKSGEDLYGEHVKSMVGGCAYNVQQVMNHFSLENILFAPVGKGPYADMIRSHLKKHNIPIILEDPSLDNGWNMSFVEPGGERTFLSVPGIETVWKDAWFDRIRLHEYDYIYVSGYELEGPSGEVIVNQLRTKKAPHATVVFDPGPRVSYIDQAVLKNVLQLRTIVHGNLNELLALVSGASLEESARKLHLLTNEAVIVTLGNKGCFYFDGHHSNVIPTTSAVPVVDTIGAGDAHTGAFISGIAQGLSVKEACQLGNDISAKVVQQTGGDFARIL</sequence>
<evidence type="ECO:0000256" key="3">
    <source>
        <dbReference type="ARBA" id="ARBA00022777"/>
    </source>
</evidence>
<dbReference type="GO" id="GO:0016301">
    <property type="term" value="F:kinase activity"/>
    <property type="evidence" value="ECO:0007669"/>
    <property type="project" value="UniProtKB-KW"/>
</dbReference>
<protein>
    <submittedName>
        <fullName evidence="6">Kinase</fullName>
    </submittedName>
</protein>
<dbReference type="PANTHER" id="PTHR10584:SF166">
    <property type="entry name" value="RIBOKINASE"/>
    <property type="match status" value="1"/>
</dbReference>
<dbReference type="InterPro" id="IPR011611">
    <property type="entry name" value="PfkB_dom"/>
</dbReference>
<accession>A0A511UY87</accession>
<dbReference type="PANTHER" id="PTHR10584">
    <property type="entry name" value="SUGAR KINASE"/>
    <property type="match status" value="1"/>
</dbReference>
<keyword evidence="7" id="KW-1185">Reference proteome</keyword>
<evidence type="ECO:0000256" key="2">
    <source>
        <dbReference type="ARBA" id="ARBA00022679"/>
    </source>
</evidence>
<dbReference type="AlphaFoldDB" id="A0A511UY87"/>
<evidence type="ECO:0000313" key="7">
    <source>
        <dbReference type="Proteomes" id="UP000321491"/>
    </source>
</evidence>
<keyword evidence="2 4" id="KW-0808">Transferase</keyword>
<evidence type="ECO:0000256" key="1">
    <source>
        <dbReference type="ARBA" id="ARBA00010688"/>
    </source>
</evidence>
<comment type="similarity">
    <text evidence="1 4">Belongs to the carbohydrate kinase PfkB family.</text>
</comment>
<dbReference type="InterPro" id="IPR002139">
    <property type="entry name" value="Ribo/fructo_kinase"/>
</dbReference>
<dbReference type="InterPro" id="IPR029056">
    <property type="entry name" value="Ribokinase-like"/>
</dbReference>
<dbReference type="GO" id="GO:0006796">
    <property type="term" value="P:phosphate-containing compound metabolic process"/>
    <property type="evidence" value="ECO:0007669"/>
    <property type="project" value="UniProtKB-ARBA"/>
</dbReference>
<gene>
    <name evidence="6" type="ORF">CQU01_03300</name>
</gene>
<dbReference type="PRINTS" id="PR00990">
    <property type="entry name" value="RIBOKINASE"/>
</dbReference>
<dbReference type="InterPro" id="IPR002173">
    <property type="entry name" value="Carboh/pur_kinase_PfkB_CS"/>
</dbReference>
<reference evidence="6 7" key="1">
    <citation type="submission" date="2019-07" db="EMBL/GenBank/DDBJ databases">
        <title>Whole genome shotgun sequence of Cerasibacillus quisquiliarum NBRC 102429.</title>
        <authorList>
            <person name="Hosoyama A."/>
            <person name="Uohara A."/>
            <person name="Ohji S."/>
            <person name="Ichikawa N."/>
        </authorList>
    </citation>
    <scope>NUCLEOTIDE SEQUENCE [LARGE SCALE GENOMIC DNA]</scope>
    <source>
        <strain evidence="6 7">NBRC 102429</strain>
    </source>
</reference>
<feature type="domain" description="Carbohydrate kinase PfkB" evidence="5">
    <location>
        <begin position="9"/>
        <end position="296"/>
    </location>
</feature>
<evidence type="ECO:0000313" key="6">
    <source>
        <dbReference type="EMBL" id="GEN30092.1"/>
    </source>
</evidence>
<name>A0A511UY87_9BACI</name>